<organism evidence="2 3">
    <name type="scientific">Pelagicoccus albus</name>
    <dbReference type="NCBI Taxonomy" id="415222"/>
    <lineage>
        <taxon>Bacteria</taxon>
        <taxon>Pseudomonadati</taxon>
        <taxon>Verrucomicrobiota</taxon>
        <taxon>Opitutia</taxon>
        <taxon>Puniceicoccales</taxon>
        <taxon>Pelagicoccaceae</taxon>
        <taxon>Pelagicoccus</taxon>
    </lineage>
</organism>
<gene>
    <name evidence="2" type="ORF">H5P27_18590</name>
</gene>
<protein>
    <submittedName>
        <fullName evidence="2">DUF3826 domain-containing protein</fullName>
    </submittedName>
</protein>
<dbReference type="RefSeq" id="WP_185661924.1">
    <property type="nucleotide sequence ID" value="NZ_CAWPOO010000013.1"/>
</dbReference>
<dbReference type="AlphaFoldDB" id="A0A7X1B9B8"/>
<feature type="signal peptide" evidence="1">
    <location>
        <begin position="1"/>
        <end position="23"/>
    </location>
</feature>
<reference evidence="2 3" key="1">
    <citation type="submission" date="2020-07" db="EMBL/GenBank/DDBJ databases">
        <authorList>
            <person name="Feng X."/>
        </authorList>
    </citation>
    <scope>NUCLEOTIDE SEQUENCE [LARGE SCALE GENOMIC DNA]</scope>
    <source>
        <strain evidence="2 3">JCM23202</strain>
    </source>
</reference>
<proteinExistence type="predicted"/>
<feature type="chain" id="PRO_5031239185" evidence="1">
    <location>
        <begin position="24"/>
        <end position="223"/>
    </location>
</feature>
<dbReference type="Pfam" id="PF12875">
    <property type="entry name" value="DUF3826"/>
    <property type="match status" value="1"/>
</dbReference>
<sequence>MNEMKRIWIGVALLLAIAGRAQAEEVSAADQERYEKAASWVASLELDDEVKADRLTEVVATHLIAVRNWHNSHPADSVPAGINPKTGERLSKLDRSIIADSAMPGSTHEALMTGLRADLEEAQVQAILDKYTVGKVPFTMKAYRMIVPDLTEKVIAVLQSNLEQAREMAVDYKNMKQISAIFEIYKTKNEDYLNSNGRSWRQLYKAYSKLSKAEKEERERNLK</sequence>
<accession>A0A7X1B9B8</accession>
<evidence type="ECO:0000313" key="2">
    <source>
        <dbReference type="EMBL" id="MBC2608069.1"/>
    </source>
</evidence>
<dbReference type="EMBL" id="JACHVC010000013">
    <property type="protein sequence ID" value="MBC2608069.1"/>
    <property type="molecule type" value="Genomic_DNA"/>
</dbReference>
<comment type="caution">
    <text evidence="2">The sequence shown here is derived from an EMBL/GenBank/DDBJ whole genome shotgun (WGS) entry which is preliminary data.</text>
</comment>
<name>A0A7X1B9B8_9BACT</name>
<evidence type="ECO:0000256" key="1">
    <source>
        <dbReference type="SAM" id="SignalP"/>
    </source>
</evidence>
<dbReference type="Proteomes" id="UP000526501">
    <property type="component" value="Unassembled WGS sequence"/>
</dbReference>
<keyword evidence="1" id="KW-0732">Signal</keyword>
<dbReference type="InterPro" id="IPR024284">
    <property type="entry name" value="DUF3826"/>
</dbReference>
<keyword evidence="3" id="KW-1185">Reference proteome</keyword>
<evidence type="ECO:0000313" key="3">
    <source>
        <dbReference type="Proteomes" id="UP000526501"/>
    </source>
</evidence>